<comment type="caution">
    <text evidence="3">The sequence shown here is derived from an EMBL/GenBank/DDBJ whole genome shotgun (WGS) entry which is preliminary data.</text>
</comment>
<proteinExistence type="predicted"/>
<name>A0A840F3R2_9ACTN</name>
<gene>
    <name evidence="3" type="ORF">BKA16_003836</name>
</gene>
<dbReference type="GO" id="GO:0008168">
    <property type="term" value="F:methyltransferase activity"/>
    <property type="evidence" value="ECO:0007669"/>
    <property type="project" value="InterPro"/>
</dbReference>
<feature type="binding site" evidence="2">
    <location>
        <begin position="74"/>
        <end position="75"/>
    </location>
    <ligand>
        <name>S-adenosyl-L-methionine</name>
        <dbReference type="ChEBI" id="CHEBI:59789"/>
    </ligand>
</feature>
<accession>A0A840F3R2</accession>
<dbReference type="GO" id="GO:0046872">
    <property type="term" value="F:metal ion binding"/>
    <property type="evidence" value="ECO:0007669"/>
    <property type="project" value="UniProtKB-KW"/>
</dbReference>
<evidence type="ECO:0000256" key="2">
    <source>
        <dbReference type="PIRSR" id="PIRSR018249-2"/>
    </source>
</evidence>
<feature type="binding site" evidence="2">
    <location>
        <position position="161"/>
    </location>
    <ligand>
        <name>S-adenosyl-L-methionine</name>
        <dbReference type="ChEBI" id="CHEBI:59789"/>
    </ligand>
</feature>
<evidence type="ECO:0000313" key="4">
    <source>
        <dbReference type="Proteomes" id="UP000551501"/>
    </source>
</evidence>
<dbReference type="Proteomes" id="UP000551501">
    <property type="component" value="Unassembled WGS sequence"/>
</dbReference>
<dbReference type="Gene3D" id="3.40.50.150">
    <property type="entry name" value="Vaccinia Virus protein VP39"/>
    <property type="match status" value="1"/>
</dbReference>
<sequence length="254" mass="26227">MLGCTTGHRFDLARQGYVSLLSGRGTAHRSDTADMVTARTRVFADGLYSPLQDAVARACIDPAPGIVVDAAGGTGAYLAAALGGSERIGVSLDLSKACARAAARVHPRAISVVADLWSAIPIADGVAARVLSVFAPRNPAETARVLAPGGAWVIVTPNPGHLAEIVEPMGMLRVGEGKSDRLEADLRADFVVEQTSVVTARRELSASRLADVAGMGPAGFHRTRDELAAAARALAGDGSVAATLDVTLTVARRR</sequence>
<dbReference type="AlphaFoldDB" id="A0A840F3R2"/>
<dbReference type="InterPro" id="IPR029063">
    <property type="entry name" value="SAM-dependent_MTases_sf"/>
</dbReference>
<dbReference type="PIRSF" id="PIRSF018249">
    <property type="entry name" value="MyrA_prd"/>
    <property type="match status" value="1"/>
</dbReference>
<reference evidence="3 4" key="1">
    <citation type="submission" date="2020-08" db="EMBL/GenBank/DDBJ databases">
        <title>Sequencing the genomes of 1000 actinobacteria strains.</title>
        <authorList>
            <person name="Klenk H.-P."/>
        </authorList>
    </citation>
    <scope>NUCLEOTIDE SEQUENCE [LARGE SCALE GENOMIC DNA]</scope>
    <source>
        <strain evidence="3 4">DSM 45298</strain>
    </source>
</reference>
<evidence type="ECO:0000313" key="3">
    <source>
        <dbReference type="EMBL" id="MBB4137284.1"/>
    </source>
</evidence>
<feature type="binding site" evidence="1">
    <location>
        <position position="4"/>
    </location>
    <ligand>
        <name>Zn(2+)</name>
        <dbReference type="ChEBI" id="CHEBI:29105"/>
    </ligand>
</feature>
<keyword evidence="4" id="KW-1185">Reference proteome</keyword>
<keyword evidence="2" id="KW-0949">S-adenosyl-L-methionine</keyword>
<evidence type="ECO:0000256" key="1">
    <source>
        <dbReference type="PIRSR" id="PIRSR018249-1"/>
    </source>
</evidence>
<dbReference type="SUPFAM" id="SSF53335">
    <property type="entry name" value="S-adenosyl-L-methionine-dependent methyltransferases"/>
    <property type="match status" value="1"/>
</dbReference>
<protein>
    <recommendedName>
        <fullName evidence="5">Methyltransferase domain-containing protein</fullName>
    </recommendedName>
</protein>
<dbReference type="InterPro" id="IPR016718">
    <property type="entry name" value="rRNA_m1G-MeTrfase_A_prd"/>
</dbReference>
<feature type="binding site" evidence="1">
    <location>
        <position position="8"/>
    </location>
    <ligand>
        <name>Zn(2+)</name>
        <dbReference type="ChEBI" id="CHEBI:29105"/>
    </ligand>
</feature>
<keyword evidence="1" id="KW-0862">Zinc</keyword>
<dbReference type="EMBL" id="JACIFP010000001">
    <property type="protein sequence ID" value="MBB4137284.1"/>
    <property type="molecule type" value="Genomic_DNA"/>
</dbReference>
<evidence type="ECO:0008006" key="5">
    <source>
        <dbReference type="Google" id="ProtNLM"/>
    </source>
</evidence>
<feature type="binding site" evidence="2">
    <location>
        <position position="48"/>
    </location>
    <ligand>
        <name>S-adenosyl-L-methionine</name>
        <dbReference type="ChEBI" id="CHEBI:59789"/>
    </ligand>
</feature>
<organism evidence="3 4">
    <name type="scientific">Gordonia humi</name>
    <dbReference type="NCBI Taxonomy" id="686429"/>
    <lineage>
        <taxon>Bacteria</taxon>
        <taxon>Bacillati</taxon>
        <taxon>Actinomycetota</taxon>
        <taxon>Actinomycetes</taxon>
        <taxon>Mycobacteriales</taxon>
        <taxon>Gordoniaceae</taxon>
        <taxon>Gordonia</taxon>
    </lineage>
</organism>
<keyword evidence="1" id="KW-0479">Metal-binding</keyword>